<evidence type="ECO:0000256" key="6">
    <source>
        <dbReference type="RuleBase" id="RU361128"/>
    </source>
</evidence>
<comment type="caution">
    <text evidence="8">The sequence shown here is derived from an EMBL/GenBank/DDBJ whole genome shotgun (WGS) entry which is preliminary data.</text>
</comment>
<dbReference type="PANTHER" id="PTHR11255">
    <property type="entry name" value="DIACYLGLYCEROL KINASE"/>
    <property type="match status" value="1"/>
</dbReference>
<keyword evidence="9" id="KW-1185">Reference proteome</keyword>
<dbReference type="Proteomes" id="UP001165060">
    <property type="component" value="Unassembled WGS sequence"/>
</dbReference>
<evidence type="ECO:0000256" key="1">
    <source>
        <dbReference type="ARBA" id="ARBA00009280"/>
    </source>
</evidence>
<sequence>PPPPPPGSILASSVTSGLPSSLSPSALGSLLEARSGNFDETTYTDSADAAQVELTLQEREEPSRAPHARNAGRFTVVAFLNSGSGGGVGKRILADMRGMLGKEHVYAHDPLVRVLACGGDGTMGWILSAIDKVWAEVLGAKFQLERSRFKGHLPLAMMPLGTGNDLARQFNWGKSYDESMRSPKMVARVASAAVRPLDRWRCVVVPDASLDEETRAWVPAMLGEKMRDREASIANIKEVFREEDMMGEGEGGEEEEVGRNSIQVAGEIAETQSFDGVFCNYFSVGIDARVAFSFHKEREAHPERFKSVVGNKIKYIQKGLGIGGLLSVTKKNLPPILNDKMKILVSDGEKEGGMVELPMPKNCRGVALLNIQSYGGGCKMTNTGSYQDGLIEVVFFTHAMGMAVAAGPGGALTCLRFTPAAQTDRVCMKLSKPLHLQVDGEPWLQSECLVQVSYFGRSPVLKHEGSCCFGSR</sequence>
<dbReference type="Pfam" id="PF00609">
    <property type="entry name" value="DAGK_acc"/>
    <property type="match status" value="1"/>
</dbReference>
<dbReference type="EC" id="2.7.1.107" evidence="6"/>
<organism evidence="8 9">
    <name type="scientific">Tetraparma gracilis</name>
    <dbReference type="NCBI Taxonomy" id="2962635"/>
    <lineage>
        <taxon>Eukaryota</taxon>
        <taxon>Sar</taxon>
        <taxon>Stramenopiles</taxon>
        <taxon>Ochrophyta</taxon>
        <taxon>Bolidophyceae</taxon>
        <taxon>Parmales</taxon>
        <taxon>Triparmaceae</taxon>
        <taxon>Tetraparma</taxon>
    </lineage>
</organism>
<feature type="domain" description="DAGKc" evidence="7">
    <location>
        <begin position="69"/>
        <end position="206"/>
    </location>
</feature>
<gene>
    <name evidence="8" type="ORF">TeGR_g12938</name>
</gene>
<keyword evidence="2 6" id="KW-0808">Transferase</keyword>
<dbReference type="InterPro" id="IPR000756">
    <property type="entry name" value="Diacylglycerol_kin_accessory"/>
</dbReference>
<dbReference type="Pfam" id="PF00781">
    <property type="entry name" value="DAGK_cat"/>
    <property type="match status" value="1"/>
</dbReference>
<evidence type="ECO:0000256" key="4">
    <source>
        <dbReference type="ARBA" id="ARBA00022777"/>
    </source>
</evidence>
<dbReference type="SMART" id="SM00046">
    <property type="entry name" value="DAGKc"/>
    <property type="match status" value="1"/>
</dbReference>
<keyword evidence="4 6" id="KW-0418">Kinase</keyword>
<dbReference type="SUPFAM" id="SSF111331">
    <property type="entry name" value="NAD kinase/diacylglycerol kinase-like"/>
    <property type="match status" value="1"/>
</dbReference>
<dbReference type="InterPro" id="IPR017438">
    <property type="entry name" value="ATP-NAD_kinase_N"/>
</dbReference>
<reference evidence="8 9" key="1">
    <citation type="journal article" date="2023" name="Commun. Biol.">
        <title>Genome analysis of Parmales, the sister group of diatoms, reveals the evolutionary specialization of diatoms from phago-mixotrophs to photoautotrophs.</title>
        <authorList>
            <person name="Ban H."/>
            <person name="Sato S."/>
            <person name="Yoshikawa S."/>
            <person name="Yamada K."/>
            <person name="Nakamura Y."/>
            <person name="Ichinomiya M."/>
            <person name="Sato N."/>
            <person name="Blanc-Mathieu R."/>
            <person name="Endo H."/>
            <person name="Kuwata A."/>
            <person name="Ogata H."/>
        </authorList>
    </citation>
    <scope>NUCLEOTIDE SEQUENCE [LARGE SCALE GENOMIC DNA]</scope>
</reference>
<keyword evidence="5 6" id="KW-0067">ATP-binding</keyword>
<feature type="non-terminal residue" evidence="8">
    <location>
        <position position="1"/>
    </location>
</feature>
<dbReference type="EMBL" id="BRYB01000425">
    <property type="protein sequence ID" value="GMI29816.1"/>
    <property type="molecule type" value="Genomic_DNA"/>
</dbReference>
<dbReference type="InterPro" id="IPR001206">
    <property type="entry name" value="Diacylglycerol_kinase_cat_dom"/>
</dbReference>
<accession>A0ABQ6MPW0</accession>
<evidence type="ECO:0000313" key="8">
    <source>
        <dbReference type="EMBL" id="GMI29816.1"/>
    </source>
</evidence>
<evidence type="ECO:0000313" key="9">
    <source>
        <dbReference type="Proteomes" id="UP001165060"/>
    </source>
</evidence>
<proteinExistence type="inferred from homology"/>
<comment type="catalytic activity">
    <reaction evidence="6">
        <text>a 1,2-diacyl-sn-glycerol + ATP = a 1,2-diacyl-sn-glycero-3-phosphate + ADP + H(+)</text>
        <dbReference type="Rhea" id="RHEA:10272"/>
        <dbReference type="ChEBI" id="CHEBI:15378"/>
        <dbReference type="ChEBI" id="CHEBI:17815"/>
        <dbReference type="ChEBI" id="CHEBI:30616"/>
        <dbReference type="ChEBI" id="CHEBI:58608"/>
        <dbReference type="ChEBI" id="CHEBI:456216"/>
        <dbReference type="EC" id="2.7.1.107"/>
    </reaction>
</comment>
<dbReference type="PANTHER" id="PTHR11255:SF80">
    <property type="entry name" value="EYE-SPECIFIC DIACYLGLYCEROL KINASE"/>
    <property type="match status" value="1"/>
</dbReference>
<evidence type="ECO:0000259" key="7">
    <source>
        <dbReference type="PROSITE" id="PS50146"/>
    </source>
</evidence>
<dbReference type="PROSITE" id="PS50146">
    <property type="entry name" value="DAGK"/>
    <property type="match status" value="1"/>
</dbReference>
<dbReference type="Gene3D" id="2.60.200.40">
    <property type="match status" value="1"/>
</dbReference>
<dbReference type="InterPro" id="IPR037607">
    <property type="entry name" value="DGK"/>
</dbReference>
<name>A0ABQ6MPW0_9STRA</name>
<keyword evidence="3 6" id="KW-0547">Nucleotide-binding</keyword>
<dbReference type="SMART" id="SM00045">
    <property type="entry name" value="DAGKa"/>
    <property type="match status" value="1"/>
</dbReference>
<comment type="similarity">
    <text evidence="1 6">Belongs to the eukaryotic diacylglycerol kinase family.</text>
</comment>
<evidence type="ECO:0000256" key="3">
    <source>
        <dbReference type="ARBA" id="ARBA00022741"/>
    </source>
</evidence>
<evidence type="ECO:0000256" key="5">
    <source>
        <dbReference type="ARBA" id="ARBA00022840"/>
    </source>
</evidence>
<dbReference type="InterPro" id="IPR016064">
    <property type="entry name" value="NAD/diacylglycerol_kinase_sf"/>
</dbReference>
<protein>
    <recommendedName>
        <fullName evidence="6">Diacylglycerol kinase</fullName>
        <shortName evidence="6">DAG kinase</shortName>
        <ecNumber evidence="6">2.7.1.107</ecNumber>
    </recommendedName>
</protein>
<evidence type="ECO:0000256" key="2">
    <source>
        <dbReference type="ARBA" id="ARBA00022679"/>
    </source>
</evidence>
<dbReference type="Gene3D" id="3.40.50.10330">
    <property type="entry name" value="Probable inorganic polyphosphate/atp-NAD kinase, domain 1"/>
    <property type="match status" value="1"/>
</dbReference>